<dbReference type="AlphaFoldDB" id="B6AJR8"/>
<keyword evidence="3" id="KW-1185">Reference proteome</keyword>
<feature type="transmembrane region" description="Helical" evidence="1">
    <location>
        <begin position="319"/>
        <end position="337"/>
    </location>
</feature>
<keyword evidence="1" id="KW-0472">Membrane</keyword>
<reference evidence="2" key="1">
    <citation type="submission" date="2008-06" db="EMBL/GenBank/DDBJ databases">
        <authorList>
            <person name="Lorenzi H."/>
            <person name="Inman J."/>
            <person name="Miller J."/>
            <person name="Schobel S."/>
            <person name="Amedeo P."/>
            <person name="Caler E.V."/>
            <person name="da Silva J."/>
        </authorList>
    </citation>
    <scope>NUCLEOTIDE SEQUENCE [LARGE SCALE GENOMIC DNA]</scope>
    <source>
        <strain evidence="2">RN66</strain>
    </source>
</reference>
<feature type="transmembrane region" description="Helical" evidence="1">
    <location>
        <begin position="83"/>
        <end position="103"/>
    </location>
</feature>
<dbReference type="EMBL" id="DS989740">
    <property type="protein sequence ID" value="EEA08459.1"/>
    <property type="molecule type" value="Genomic_DNA"/>
</dbReference>
<feature type="transmembrane region" description="Helical" evidence="1">
    <location>
        <begin position="154"/>
        <end position="173"/>
    </location>
</feature>
<keyword evidence="1" id="KW-1133">Transmembrane helix</keyword>
<dbReference type="Proteomes" id="UP000001460">
    <property type="component" value="Unassembled WGS sequence"/>
</dbReference>
<feature type="transmembrane region" description="Helical" evidence="1">
    <location>
        <begin position="609"/>
        <end position="629"/>
    </location>
</feature>
<feature type="transmembrane region" description="Helical" evidence="1">
    <location>
        <begin position="555"/>
        <end position="571"/>
    </location>
</feature>
<evidence type="ECO:0000256" key="1">
    <source>
        <dbReference type="SAM" id="Phobius"/>
    </source>
</evidence>
<feature type="transmembrane region" description="Helical" evidence="1">
    <location>
        <begin position="276"/>
        <end position="299"/>
    </location>
</feature>
<protein>
    <recommendedName>
        <fullName evidence="4">Transmembrane protein</fullName>
    </recommendedName>
</protein>
<feature type="transmembrane region" description="Helical" evidence="1">
    <location>
        <begin position="41"/>
        <end position="63"/>
    </location>
</feature>
<gene>
    <name evidence="2" type="ORF">CMU_002890</name>
</gene>
<sequence length="669" mass="79020">MNNAILLDNLPTSEVLYIRFLNLLSSLQELCGAVVDFSVNWILLLTAIFQWIFQFNIYIRYIISRCFKVLSYVANIFSYQQKFYFITVLVSLWIFFFASKILFRRAKSAIQNFRLHGYIIIKYIVYILLPYIIFIFLIYFPMCILIPKQHFERIIIRIWILWLPLAKSIIAIYSPNNIDNYQNINRSVVGKNFVVTLSWIHKCIAKSINKISHLKYWTSLKYISLYPLPLSLNEPPNYQKELSNSTHMVCWLNYLVLWILYFLIKRLVLNDFIQNCVQLLVLYIFKIYILLCLSVPNWLSLWLIKLNHLTLSIHPPRSAFLSMPIVSKLILFIYFILLEVPKVILHICSLIIFNINWKYILPSILVLNILLELEYEDKTYLRSNISSSNLKKVKNNSVEGSDDSDSECNYGKSEYEDGDKSFYLINMNYPSLSNLCRLKLIKVINWLFKVFTGIDIFPKLDEEILNDTENTKLSMSSRNLYTPKLLHSRTLPVLPCKDSSDIKSIIERNIKNKTSSIENYINNTLVINWLPKSWNSYYINACNQLIDKSYSIQSFMIYIIIIFSQIPQWIILLLPSFFVNLLGCIVFGYLYPIIMALKIKKQQVEKLQTWLFYFTTFLILNEVSDFSNYFNCTQTVNYIIDLIPFKVHLHYIIILVLQFLSFLLPVFLK</sequence>
<dbReference type="VEuPathDB" id="CryptoDB:CMU_002890"/>
<evidence type="ECO:0008006" key="4">
    <source>
        <dbReference type="Google" id="ProtNLM"/>
    </source>
</evidence>
<name>B6AJR8_CRYMR</name>
<feature type="transmembrane region" description="Helical" evidence="1">
    <location>
        <begin position="577"/>
        <end position="597"/>
    </location>
</feature>
<proteinExistence type="predicted"/>
<dbReference type="OrthoDB" id="343873at2759"/>
<evidence type="ECO:0000313" key="3">
    <source>
        <dbReference type="Proteomes" id="UP000001460"/>
    </source>
</evidence>
<organism evidence="2 3">
    <name type="scientific">Cryptosporidium muris (strain RN66)</name>
    <dbReference type="NCBI Taxonomy" id="441375"/>
    <lineage>
        <taxon>Eukaryota</taxon>
        <taxon>Sar</taxon>
        <taxon>Alveolata</taxon>
        <taxon>Apicomplexa</taxon>
        <taxon>Conoidasida</taxon>
        <taxon>Coccidia</taxon>
        <taxon>Eucoccidiorida</taxon>
        <taxon>Eimeriorina</taxon>
        <taxon>Cryptosporidiidae</taxon>
        <taxon>Cryptosporidium</taxon>
    </lineage>
</organism>
<feature type="transmembrane region" description="Helical" evidence="1">
    <location>
        <begin position="123"/>
        <end position="142"/>
    </location>
</feature>
<evidence type="ECO:0000313" key="2">
    <source>
        <dbReference type="EMBL" id="EEA08459.1"/>
    </source>
</evidence>
<dbReference type="RefSeq" id="XP_002142808.1">
    <property type="nucleotide sequence ID" value="XM_002142772.1"/>
</dbReference>
<feature type="transmembrane region" description="Helical" evidence="1">
    <location>
        <begin position="649"/>
        <end position="668"/>
    </location>
</feature>
<dbReference type="OMA" id="WIFFFAS"/>
<accession>B6AJR8</accession>
<keyword evidence="1" id="KW-0812">Transmembrane</keyword>
<dbReference type="GeneID" id="6997953"/>
<feature type="transmembrane region" description="Helical" evidence="1">
    <location>
        <begin position="245"/>
        <end position="264"/>
    </location>
</feature>